<dbReference type="Gene3D" id="1.25.10.10">
    <property type="entry name" value="Leucine-rich Repeat Variant"/>
    <property type="match status" value="1"/>
</dbReference>
<dbReference type="PANTHER" id="PTHR22895:SF0">
    <property type="entry name" value="ARMADILLO REPEAT-CONTAINING PROTEIN 6"/>
    <property type="match status" value="1"/>
</dbReference>
<dbReference type="PANTHER" id="PTHR22895">
    <property type="entry name" value="ARMADILLO REPEAT-CONTAINING PROTEIN 6"/>
    <property type="match status" value="1"/>
</dbReference>
<reference evidence="4" key="1">
    <citation type="journal article" date="2015" name="PLoS Genet.">
        <title>Genome Sequence and Transcriptome Analyses of Chrysochromulina tobin: Metabolic Tools for Enhanced Algal Fitness in the Prominent Order Prymnesiales (Haptophyceae).</title>
        <authorList>
            <person name="Hovde B.T."/>
            <person name="Deodato C.R."/>
            <person name="Hunsperger H.M."/>
            <person name="Ryken S.A."/>
            <person name="Yost W."/>
            <person name="Jha R.K."/>
            <person name="Patterson J."/>
            <person name="Monnat R.J. Jr."/>
            <person name="Barlow S.B."/>
            <person name="Starkenburg S.R."/>
            <person name="Cattolico R.A."/>
        </authorList>
    </citation>
    <scope>NUCLEOTIDE SEQUENCE</scope>
    <source>
        <strain evidence="4">CCMP291</strain>
    </source>
</reference>
<dbReference type="InterPro" id="IPR000225">
    <property type="entry name" value="Armadillo"/>
</dbReference>
<evidence type="ECO:0000313" key="3">
    <source>
        <dbReference type="EMBL" id="KOO26046.1"/>
    </source>
</evidence>
<gene>
    <name evidence="3" type="ORF">Ctob_007361</name>
</gene>
<feature type="compositionally biased region" description="Polar residues" evidence="2">
    <location>
        <begin position="343"/>
        <end position="359"/>
    </location>
</feature>
<evidence type="ECO:0000256" key="1">
    <source>
        <dbReference type="ARBA" id="ARBA00022737"/>
    </source>
</evidence>
<dbReference type="InterPro" id="IPR011989">
    <property type="entry name" value="ARM-like"/>
</dbReference>
<comment type="caution">
    <text evidence="3">The sequence shown here is derived from an EMBL/GenBank/DDBJ whole genome shotgun (WGS) entry which is preliminary data.</text>
</comment>
<dbReference type="Proteomes" id="UP000037460">
    <property type="component" value="Unassembled WGS sequence"/>
</dbReference>
<name>A0A0M0JHH9_9EUKA</name>
<sequence>MADAEAAELNELASLLNTGGKSIRGDRRQQQEVFRKSDAPNRSRILAMPVAEAVKTLEEFVGTARVVEAVCGRWSALVPRARQAATDAGALPAIVAGMKAHLNVGMVQEACCLALANICSGTDEEGLKRKQIAADAGALPLIVRAMIENLSVSGVQYGGAAALGNITAMATAAAADSSGLARKASAVEAGAIGAIVAGMRAHPSSSEVQEKGAFAIGNLARSVGKAGLEADSALKDAFEQGLIRKRLVADEGGLGVLVAAMKEHPSHAGVLEWGARALSIVSYEMPSLREAALAAGARPQWLCGMGELMEGLKVHATPTKSGRAAFTGFTGRPTGMHGVSPTIAPQGTMPQSSRPVAVR</sequence>
<accession>A0A0M0JHH9</accession>
<dbReference type="OrthoDB" id="15111at2759"/>
<proteinExistence type="predicted"/>
<protein>
    <submittedName>
        <fullName evidence="3">Uncharacterized protein</fullName>
    </submittedName>
</protein>
<dbReference type="SMART" id="SM00185">
    <property type="entry name" value="ARM"/>
    <property type="match status" value="3"/>
</dbReference>
<keyword evidence="1" id="KW-0677">Repeat</keyword>
<organism evidence="3 4">
    <name type="scientific">Chrysochromulina tobinii</name>
    <dbReference type="NCBI Taxonomy" id="1460289"/>
    <lineage>
        <taxon>Eukaryota</taxon>
        <taxon>Haptista</taxon>
        <taxon>Haptophyta</taxon>
        <taxon>Prymnesiophyceae</taxon>
        <taxon>Prymnesiales</taxon>
        <taxon>Chrysochromulinaceae</taxon>
        <taxon>Chrysochromulina</taxon>
    </lineage>
</organism>
<dbReference type="EMBL" id="JWZX01002897">
    <property type="protein sequence ID" value="KOO26046.1"/>
    <property type="molecule type" value="Genomic_DNA"/>
</dbReference>
<dbReference type="InterPro" id="IPR016024">
    <property type="entry name" value="ARM-type_fold"/>
</dbReference>
<dbReference type="AlphaFoldDB" id="A0A0M0JHH9"/>
<evidence type="ECO:0000313" key="4">
    <source>
        <dbReference type="Proteomes" id="UP000037460"/>
    </source>
</evidence>
<feature type="region of interest" description="Disordered" evidence="2">
    <location>
        <begin position="340"/>
        <end position="359"/>
    </location>
</feature>
<evidence type="ECO:0000256" key="2">
    <source>
        <dbReference type="SAM" id="MobiDB-lite"/>
    </source>
</evidence>
<keyword evidence="4" id="KW-1185">Reference proteome</keyword>
<dbReference type="SUPFAM" id="SSF48371">
    <property type="entry name" value="ARM repeat"/>
    <property type="match status" value="1"/>
</dbReference>